<dbReference type="InterPro" id="IPR011765">
    <property type="entry name" value="Pept_M16_N"/>
</dbReference>
<keyword evidence="4" id="KW-1185">Reference proteome</keyword>
<dbReference type="Pfam" id="PF05193">
    <property type="entry name" value="Peptidase_M16_C"/>
    <property type="match status" value="1"/>
</dbReference>
<dbReference type="Pfam" id="PF00675">
    <property type="entry name" value="Peptidase_M16"/>
    <property type="match status" value="1"/>
</dbReference>
<gene>
    <name evidence="3" type="ORF">EKO24_004520</name>
</gene>
<feature type="domain" description="Peptidase M16 C-terminal" evidence="2">
    <location>
        <begin position="228"/>
        <end position="403"/>
    </location>
</feature>
<evidence type="ECO:0000259" key="2">
    <source>
        <dbReference type="Pfam" id="PF05193"/>
    </source>
</evidence>
<dbReference type="InterPro" id="IPR011249">
    <property type="entry name" value="Metalloenz_LuxS/M16"/>
</dbReference>
<evidence type="ECO:0000259" key="1">
    <source>
        <dbReference type="Pfam" id="PF00675"/>
    </source>
</evidence>
<protein>
    <submittedName>
        <fullName evidence="3">Insulinase family protein</fullName>
    </submittedName>
</protein>
<dbReference type="PANTHER" id="PTHR11851">
    <property type="entry name" value="METALLOPROTEASE"/>
    <property type="match status" value="1"/>
</dbReference>
<name>A0ABY3CHW6_9GAMM</name>
<dbReference type="EMBL" id="RYFG02000024">
    <property type="protein sequence ID" value="TRX00875.1"/>
    <property type="molecule type" value="Genomic_DNA"/>
</dbReference>
<dbReference type="PANTHER" id="PTHR11851:SF224">
    <property type="entry name" value="PROCESSING PROTEASE"/>
    <property type="match status" value="1"/>
</dbReference>
<organism evidence="3 4">
    <name type="scientific">Candidatus Methylobacter oryzae</name>
    <dbReference type="NCBI Taxonomy" id="2497749"/>
    <lineage>
        <taxon>Bacteria</taxon>
        <taxon>Pseudomonadati</taxon>
        <taxon>Pseudomonadota</taxon>
        <taxon>Gammaproteobacteria</taxon>
        <taxon>Methylococcales</taxon>
        <taxon>Methylococcaceae</taxon>
        <taxon>Methylobacter</taxon>
    </lineage>
</organism>
<sequence>MRIHLLSFILKKHKFRLSRQAAQLSFIPKGHKFRLSRPTAQLSFIFIAGFAAFCNPAQAAAKIENWQTPQGSRVYYVHTEGLPMVDIQVAFDAGSARDGSQFGLSALTSALLDTGAGQWNADQIAQRFESVGAQFGSGVTNDMASVSLRTLTDKPLLDKALETVQVILTSPSFNEADFQREKNRTLAGLKQQEESPGELASIAFYKALYGDHPYGHPTPGSIATVSALQVADLRSFYQKYYVATNAMVVVVGDLTKEQAEQAAEKLVGGLPAGQKPEPLPEVAMPAKANAQHIDFPSSQTHVLVGMPGTFRKDPDYFNLYVGNHILGGGALVSKLFNEVREKRGLAYSASSSFGPMFRKGPFAISLQTRNDQTGQALDVLNKTLADFIAQGPTEAELTAAKKNITGGFAMRFDTNKKLANYVSMIGFYDMPLDYLDTFQSYVEKVTVASIKDAFKRRVDPQLMQTITVGGSANKSEK</sequence>
<feature type="domain" description="Peptidase M16 N-terminal" evidence="1">
    <location>
        <begin position="74"/>
        <end position="218"/>
    </location>
</feature>
<comment type="caution">
    <text evidence="3">The sequence shown here is derived from an EMBL/GenBank/DDBJ whole genome shotgun (WGS) entry which is preliminary data.</text>
</comment>
<dbReference type="InterPro" id="IPR050361">
    <property type="entry name" value="MPP/UQCRC_Complex"/>
</dbReference>
<dbReference type="Gene3D" id="3.30.830.10">
    <property type="entry name" value="Metalloenzyme, LuxS/M16 peptidase-like"/>
    <property type="match status" value="2"/>
</dbReference>
<evidence type="ECO:0000313" key="4">
    <source>
        <dbReference type="Proteomes" id="UP000733744"/>
    </source>
</evidence>
<dbReference type="InterPro" id="IPR007863">
    <property type="entry name" value="Peptidase_M16_C"/>
</dbReference>
<accession>A0ABY3CHW6</accession>
<dbReference type="RefSeq" id="WP_127028917.1">
    <property type="nucleotide sequence ID" value="NZ_RYFG02000024.1"/>
</dbReference>
<evidence type="ECO:0000313" key="3">
    <source>
        <dbReference type="EMBL" id="TRX00875.1"/>
    </source>
</evidence>
<dbReference type="SUPFAM" id="SSF63411">
    <property type="entry name" value="LuxS/MPP-like metallohydrolase"/>
    <property type="match status" value="2"/>
</dbReference>
<proteinExistence type="predicted"/>
<dbReference type="Proteomes" id="UP000733744">
    <property type="component" value="Unassembled WGS sequence"/>
</dbReference>
<reference evidence="3 4" key="1">
    <citation type="journal article" date="2019" name="Antonie Van Leeuwenhoek">
        <title>Description of 'Ca. Methylobacter oryzae' KRF1, a novel species from the environmentally important Methylobacter clade 2.</title>
        <authorList>
            <person name="Khatri K."/>
            <person name="Mohite J.A."/>
            <person name="Pandit P.S."/>
            <person name="Bahulikar R."/>
            <person name="Rahalkar M.C."/>
        </authorList>
    </citation>
    <scope>NUCLEOTIDE SEQUENCE [LARGE SCALE GENOMIC DNA]</scope>
    <source>
        <strain evidence="3 4">KRF1</strain>
    </source>
</reference>